<feature type="domain" description="YjeF C-terminal" evidence="20">
    <location>
        <begin position="226"/>
        <end position="496"/>
    </location>
</feature>
<comment type="function">
    <text evidence="17">Catalyzes the dehydration of the S-form of NAD(P)HX at the expense of ADP, which is converted to AMP. Together with NAD(P)HX epimerase, which catalyzes the epimerization of the S- and R-forms, the enzyme allows the repair of both epimers of NAD(P)HX, a damaged form of NAD(P)H that is a result of enzymatic or heat-dependent hydration.</text>
</comment>
<evidence type="ECO:0000256" key="10">
    <source>
        <dbReference type="ARBA" id="ARBA00023027"/>
    </source>
</evidence>
<dbReference type="SUPFAM" id="SSF53613">
    <property type="entry name" value="Ribokinase-like"/>
    <property type="match status" value="1"/>
</dbReference>
<comment type="catalytic activity">
    <reaction evidence="1 18 19">
        <text>(6R)-NADHX = (6S)-NADHX</text>
        <dbReference type="Rhea" id="RHEA:32215"/>
        <dbReference type="ChEBI" id="CHEBI:64074"/>
        <dbReference type="ChEBI" id="CHEBI:64075"/>
        <dbReference type="EC" id="5.1.99.6"/>
    </reaction>
</comment>
<evidence type="ECO:0000256" key="14">
    <source>
        <dbReference type="ARBA" id="ARBA00025153"/>
    </source>
</evidence>
<dbReference type="eggNOG" id="COG0063">
    <property type="taxonomic scope" value="Bacteria"/>
</dbReference>
<evidence type="ECO:0000256" key="5">
    <source>
        <dbReference type="ARBA" id="ARBA00022723"/>
    </source>
</evidence>
<gene>
    <name evidence="18" type="primary">nnrE</name>
    <name evidence="17" type="synonym">nnrD</name>
    <name evidence="22" type="ordered locus">CPF_0288</name>
</gene>
<dbReference type="HAMAP" id="MF_01966">
    <property type="entry name" value="NADHX_epimerase"/>
    <property type="match status" value="1"/>
</dbReference>
<feature type="binding site" evidence="17">
    <location>
        <position position="373"/>
    </location>
    <ligand>
        <name>(6S)-NADPHX</name>
        <dbReference type="ChEBI" id="CHEBI:64076"/>
    </ligand>
</feature>
<dbReference type="PROSITE" id="PS51383">
    <property type="entry name" value="YJEF_C_3"/>
    <property type="match status" value="1"/>
</dbReference>
<feature type="binding site" evidence="18">
    <location>
        <position position="55"/>
    </location>
    <ligand>
        <name>K(+)</name>
        <dbReference type="ChEBI" id="CHEBI:29103"/>
    </ligand>
</feature>
<feature type="binding site" evidence="17">
    <location>
        <position position="261"/>
    </location>
    <ligand>
        <name>(6S)-NADPHX</name>
        <dbReference type="ChEBI" id="CHEBI:64076"/>
    </ligand>
</feature>
<keyword evidence="8 17" id="KW-0521">NADP</keyword>
<evidence type="ECO:0000256" key="18">
    <source>
        <dbReference type="HAMAP-Rule" id="MF_01966"/>
    </source>
</evidence>
<feature type="binding site" evidence="18">
    <location>
        <begin position="130"/>
        <end position="136"/>
    </location>
    <ligand>
        <name>(6S)-NADPHX</name>
        <dbReference type="ChEBI" id="CHEBI:64076"/>
    </ligand>
</feature>
<feature type="binding site" evidence="17">
    <location>
        <begin position="410"/>
        <end position="414"/>
    </location>
    <ligand>
        <name>AMP</name>
        <dbReference type="ChEBI" id="CHEBI:456215"/>
    </ligand>
</feature>
<dbReference type="GO" id="GO:0005524">
    <property type="term" value="F:ATP binding"/>
    <property type="evidence" value="ECO:0007669"/>
    <property type="project" value="UniProtKB-UniRule"/>
</dbReference>
<feature type="binding site" evidence="17">
    <location>
        <position position="438"/>
    </location>
    <ligand>
        <name>AMP</name>
        <dbReference type="ChEBI" id="CHEBI:456215"/>
    </ligand>
</feature>
<keyword evidence="11 18" id="KW-0413">Isomerase</keyword>
<feature type="binding site" evidence="18">
    <location>
        <position position="126"/>
    </location>
    <ligand>
        <name>K(+)</name>
        <dbReference type="ChEBI" id="CHEBI:29103"/>
    </ligand>
</feature>
<dbReference type="PaxDb" id="195103-CPF_0288"/>
<sequence length="499" mass="54920">MEICSSNSIRNMDKDYIEKFNMPSIVLMENAIIKFLENIDLTKESFTIISGRGNNGGDALGIARHLLNKGKKVYVHILEKEKEGSVDYKTNLTILEKLGCYINGISNNKDLEILKNNIINSEILIDGIFGTGLNKEISGIYFETIKCINENSKFTVSIDVPSGINSDDGSICEIAVKANETISFQVYKLGFLNYKSFEYLGDLKIVDIGIPKSIVYKNSDNMRFTDREYIRNKFPYRNKYGHKGTYGRSLIFAGHKGFIGAAYMVGQASIKTGAGLVTVFTHKDVQSELSIKLNEGMTGTYNSKEEYEEFIGGANVIAFGPGMGNNDLTFEVLNNICNLYSGTLVIDADGINVLKRKKSILKEFKGDIVLTPHPGEMARLLGIEIKDVERDRIGIAKDFAKENGVTVLLKGYNTIITDGDKVFVNPTGNSAMASGGMGDTLTGIITSLISQGVNSFDAAILGAYIHGYIGDELSKENFTVSAMEIIKNIPNKIKELISF</sequence>
<protein>
    <recommendedName>
        <fullName evidence="19">Bifunctional NAD(P)H-hydrate repair enzyme</fullName>
    </recommendedName>
    <alternativeName>
        <fullName evidence="19">Nicotinamide nucleotide repair protein</fullName>
    </alternativeName>
    <domain>
        <recommendedName>
            <fullName evidence="19">ADP-dependent (S)-NAD(P)H-hydrate dehydratase</fullName>
            <ecNumber evidence="19">4.2.1.136</ecNumber>
        </recommendedName>
        <alternativeName>
            <fullName evidence="19">ADP-dependent NAD(P)HX dehydratase</fullName>
        </alternativeName>
    </domain>
    <domain>
        <recommendedName>
            <fullName evidence="19">NAD(P)H-hydrate epimerase</fullName>
            <ecNumber evidence="19">5.1.99.6</ecNumber>
        </recommendedName>
    </domain>
</protein>
<evidence type="ECO:0000313" key="23">
    <source>
        <dbReference type="Proteomes" id="UP000001823"/>
    </source>
</evidence>
<comment type="similarity">
    <text evidence="4 19">In the C-terminal section; belongs to the NnrD/CARKD family.</text>
</comment>
<evidence type="ECO:0000256" key="3">
    <source>
        <dbReference type="ARBA" id="ARBA00006001"/>
    </source>
</evidence>
<comment type="catalytic activity">
    <reaction evidence="16 17 19">
        <text>(6S)-NADPHX + ADP = AMP + phosphate + NADPH + H(+)</text>
        <dbReference type="Rhea" id="RHEA:32235"/>
        <dbReference type="ChEBI" id="CHEBI:15378"/>
        <dbReference type="ChEBI" id="CHEBI:43474"/>
        <dbReference type="ChEBI" id="CHEBI:57783"/>
        <dbReference type="ChEBI" id="CHEBI:64076"/>
        <dbReference type="ChEBI" id="CHEBI:456215"/>
        <dbReference type="ChEBI" id="CHEBI:456216"/>
        <dbReference type="EC" id="4.2.1.136"/>
    </reaction>
</comment>
<dbReference type="EMBL" id="CP000246">
    <property type="protein sequence ID" value="ABG83748.1"/>
    <property type="molecule type" value="Genomic_DNA"/>
</dbReference>
<dbReference type="CDD" id="cd01171">
    <property type="entry name" value="YXKO-related"/>
    <property type="match status" value="1"/>
</dbReference>
<evidence type="ECO:0000256" key="19">
    <source>
        <dbReference type="PIRNR" id="PIRNR017184"/>
    </source>
</evidence>
<proteinExistence type="inferred from homology"/>
<evidence type="ECO:0000256" key="9">
    <source>
        <dbReference type="ARBA" id="ARBA00022958"/>
    </source>
</evidence>
<feature type="binding site" evidence="18">
    <location>
        <position position="141"/>
    </location>
    <ligand>
        <name>(6S)-NADPHX</name>
        <dbReference type="ChEBI" id="CHEBI:64076"/>
    </ligand>
</feature>
<keyword evidence="6 17" id="KW-0547">Nucleotide-binding</keyword>
<name>A0A0H2YSP5_CLOP1</name>
<comment type="function">
    <text evidence="18">Catalyzes the epimerization of the S- and R-forms of NAD(P)HX, a damaged form of NAD(P)H that is a result of enzymatic or heat-dependent hydration. This is a prerequisite for the S-specific NAD(P)H-hydrate dehydratase to allow the repair of both epimers of NAD(P)HX.</text>
</comment>
<dbReference type="PANTHER" id="PTHR12592:SF0">
    <property type="entry name" value="ATP-DEPENDENT (S)-NAD(P)H-HYDRATE DEHYDRATASE"/>
    <property type="match status" value="1"/>
</dbReference>
<evidence type="ECO:0000256" key="16">
    <source>
        <dbReference type="ARBA" id="ARBA00049209"/>
    </source>
</evidence>
<dbReference type="GO" id="GO:0046496">
    <property type="term" value="P:nicotinamide nucleotide metabolic process"/>
    <property type="evidence" value="ECO:0007669"/>
    <property type="project" value="UniProtKB-UniRule"/>
</dbReference>
<reference evidence="22 23" key="1">
    <citation type="journal article" date="2006" name="Genome Res.">
        <title>Skewed genomic variability in strains of the toxigenic bacterial pathogen, Clostridium perfringens.</title>
        <authorList>
            <person name="Myers G.S."/>
            <person name="Rasko D.A."/>
            <person name="Cheung J.K."/>
            <person name="Ravel J."/>
            <person name="Seshadri R."/>
            <person name="Deboy R.T."/>
            <person name="Ren Q."/>
            <person name="Varga J."/>
            <person name="Awad M.M."/>
            <person name="Brinkac L.M."/>
            <person name="Daugherty S.C."/>
            <person name="Haft D.H."/>
            <person name="Dodson R.J."/>
            <person name="Madupu R."/>
            <person name="Nelson W.C."/>
            <person name="Rosovitz M.J."/>
            <person name="Sullivan S.A."/>
            <person name="Khouri H."/>
            <person name="Dimitrov G.I."/>
            <person name="Watkins K.L."/>
            <person name="Mulligan S."/>
            <person name="Benton J."/>
            <person name="Radune D."/>
            <person name="Fisher D.J."/>
            <person name="Atkins H.S."/>
            <person name="Hiscox T."/>
            <person name="Jost B.H."/>
            <person name="Billington S.J."/>
            <person name="Songer J.G."/>
            <person name="McClane B.A."/>
            <person name="Titball R.W."/>
            <person name="Rood J.I."/>
            <person name="Melville S.B."/>
            <person name="Paulsen I.T."/>
        </authorList>
    </citation>
    <scope>NUCLEOTIDE SEQUENCE [LARGE SCALE GENOMIC DNA]</scope>
    <source>
        <strain evidence="23">ATCC 13124 / DSM 756 / JCM 1290 / NCIMB 6125 / NCTC 8237 / S 107 / Type A</strain>
    </source>
</reference>
<organism evidence="22 23">
    <name type="scientific">Clostridium perfringens (strain ATCC 13124 / DSM 756 / JCM 1290 / NCIMB 6125 / NCTC 8237 / Type A)</name>
    <dbReference type="NCBI Taxonomy" id="195103"/>
    <lineage>
        <taxon>Bacteria</taxon>
        <taxon>Bacillati</taxon>
        <taxon>Bacillota</taxon>
        <taxon>Clostridia</taxon>
        <taxon>Eubacteriales</taxon>
        <taxon>Clostridiaceae</taxon>
        <taxon>Clostridium</taxon>
    </lineage>
</organism>
<evidence type="ECO:0000256" key="1">
    <source>
        <dbReference type="ARBA" id="ARBA00000013"/>
    </source>
</evidence>
<dbReference type="GO" id="GO:0052855">
    <property type="term" value="F:ADP-dependent NAD(P)H-hydrate dehydratase activity"/>
    <property type="evidence" value="ECO:0007669"/>
    <property type="project" value="UniProtKB-UniRule"/>
</dbReference>
<dbReference type="GO" id="GO:0110051">
    <property type="term" value="P:metabolite repair"/>
    <property type="evidence" value="ECO:0007669"/>
    <property type="project" value="TreeGrafter"/>
</dbReference>
<evidence type="ECO:0000256" key="6">
    <source>
        <dbReference type="ARBA" id="ARBA00022741"/>
    </source>
</evidence>
<comment type="similarity">
    <text evidence="3 19">In the N-terminal section; belongs to the NnrE/AIBP family.</text>
</comment>
<evidence type="ECO:0000256" key="11">
    <source>
        <dbReference type="ARBA" id="ARBA00023235"/>
    </source>
</evidence>
<keyword evidence="9 18" id="KW-0630">Potassium</keyword>
<accession>A0A0H2YSP5</accession>
<evidence type="ECO:0000256" key="2">
    <source>
        <dbReference type="ARBA" id="ARBA00000909"/>
    </source>
</evidence>
<keyword evidence="7 17" id="KW-0067">ATP-binding</keyword>
<evidence type="ECO:0000256" key="7">
    <source>
        <dbReference type="ARBA" id="ARBA00022840"/>
    </source>
</evidence>
<dbReference type="GO" id="GO:0052856">
    <property type="term" value="F:NAD(P)HX epimerase activity"/>
    <property type="evidence" value="ECO:0007669"/>
    <property type="project" value="UniProtKB-UniRule"/>
</dbReference>
<keyword evidence="22" id="KW-0418">Kinase</keyword>
<dbReference type="STRING" id="195103.CPF_0288"/>
<keyword evidence="22" id="KW-0808">Transferase</keyword>
<dbReference type="EC" id="4.2.1.136" evidence="19"/>
<dbReference type="NCBIfam" id="TIGR00197">
    <property type="entry name" value="yjeF_nterm"/>
    <property type="match status" value="1"/>
</dbReference>
<evidence type="ECO:0000256" key="17">
    <source>
        <dbReference type="HAMAP-Rule" id="MF_01965"/>
    </source>
</evidence>
<feature type="binding site" evidence="18">
    <location>
        <position position="159"/>
    </location>
    <ligand>
        <name>(6S)-NADPHX</name>
        <dbReference type="ChEBI" id="CHEBI:64076"/>
    </ligand>
</feature>
<dbReference type="HOGENOM" id="CLU_024853_4_1_9"/>
<dbReference type="PROSITE" id="PS01050">
    <property type="entry name" value="YJEF_C_2"/>
    <property type="match status" value="1"/>
</dbReference>
<dbReference type="eggNOG" id="COG0062">
    <property type="taxonomic scope" value="Bacteria"/>
</dbReference>
<dbReference type="InterPro" id="IPR036652">
    <property type="entry name" value="YjeF_N_dom_sf"/>
</dbReference>
<dbReference type="Gene3D" id="3.40.1190.20">
    <property type="match status" value="1"/>
</dbReference>
<evidence type="ECO:0000256" key="12">
    <source>
        <dbReference type="ARBA" id="ARBA00023239"/>
    </source>
</evidence>
<dbReference type="InterPro" id="IPR000631">
    <property type="entry name" value="CARKD"/>
</dbReference>
<dbReference type="AlphaFoldDB" id="A0A0H2YSP5"/>
<dbReference type="Gene3D" id="3.40.50.10260">
    <property type="entry name" value="YjeF N-terminal domain"/>
    <property type="match status" value="1"/>
</dbReference>
<dbReference type="PROSITE" id="PS51385">
    <property type="entry name" value="YJEF_N"/>
    <property type="match status" value="1"/>
</dbReference>
<dbReference type="HAMAP" id="MF_01965">
    <property type="entry name" value="NADHX_dehydratase"/>
    <property type="match status" value="1"/>
</dbReference>
<dbReference type="RefSeq" id="WP_011590123.1">
    <property type="nucleotide sequence ID" value="NC_008261.1"/>
</dbReference>
<keyword evidence="13" id="KW-0511">Multifunctional enzyme</keyword>
<evidence type="ECO:0000313" key="22">
    <source>
        <dbReference type="EMBL" id="ABG83748.1"/>
    </source>
</evidence>
<feature type="binding site" evidence="17">
    <location>
        <position position="439"/>
    </location>
    <ligand>
        <name>(6S)-NADPHX</name>
        <dbReference type="ChEBI" id="CHEBI:64076"/>
    </ligand>
</feature>
<dbReference type="Pfam" id="PF03853">
    <property type="entry name" value="YjeF_N"/>
    <property type="match status" value="1"/>
</dbReference>
<dbReference type="GO" id="GO:0046872">
    <property type="term" value="F:metal ion binding"/>
    <property type="evidence" value="ECO:0007669"/>
    <property type="project" value="UniProtKB-UniRule"/>
</dbReference>
<evidence type="ECO:0000256" key="8">
    <source>
        <dbReference type="ARBA" id="ARBA00022857"/>
    </source>
</evidence>
<keyword evidence="10 17" id="KW-0520">NAD</keyword>
<dbReference type="PANTHER" id="PTHR12592">
    <property type="entry name" value="ATP-DEPENDENT (S)-NAD(P)H-HYDRATE DEHYDRATASE FAMILY MEMBER"/>
    <property type="match status" value="1"/>
</dbReference>
<dbReference type="Proteomes" id="UP000001823">
    <property type="component" value="Chromosome"/>
</dbReference>
<comment type="cofactor">
    <cofactor evidence="18 19">
        <name>K(+)</name>
        <dbReference type="ChEBI" id="CHEBI:29103"/>
    </cofactor>
    <text evidence="18 19">Binds 1 potassium ion per subunit.</text>
</comment>
<comment type="cofactor">
    <cofactor evidence="17">
        <name>Mg(2+)</name>
        <dbReference type="ChEBI" id="CHEBI:18420"/>
    </cofactor>
</comment>
<dbReference type="PIRSF" id="PIRSF017184">
    <property type="entry name" value="Nnr"/>
    <property type="match status" value="1"/>
</dbReference>
<dbReference type="Pfam" id="PF01256">
    <property type="entry name" value="Carb_kinase"/>
    <property type="match status" value="1"/>
</dbReference>
<dbReference type="InterPro" id="IPR004443">
    <property type="entry name" value="YjeF_N_dom"/>
</dbReference>
<feature type="binding site" evidence="17">
    <location>
        <position position="322"/>
    </location>
    <ligand>
        <name>(6S)-NADPHX</name>
        <dbReference type="ChEBI" id="CHEBI:64076"/>
    </ligand>
</feature>
<evidence type="ECO:0000259" key="20">
    <source>
        <dbReference type="PROSITE" id="PS51383"/>
    </source>
</evidence>
<comment type="similarity">
    <text evidence="18">Belongs to the NnrE/AIBP family.</text>
</comment>
<comment type="catalytic activity">
    <reaction evidence="15 17 19">
        <text>(6S)-NADHX + ADP = AMP + phosphate + NADH + H(+)</text>
        <dbReference type="Rhea" id="RHEA:32223"/>
        <dbReference type="ChEBI" id="CHEBI:15378"/>
        <dbReference type="ChEBI" id="CHEBI:43474"/>
        <dbReference type="ChEBI" id="CHEBI:57945"/>
        <dbReference type="ChEBI" id="CHEBI:64074"/>
        <dbReference type="ChEBI" id="CHEBI:456215"/>
        <dbReference type="ChEBI" id="CHEBI:456216"/>
        <dbReference type="EC" id="4.2.1.136"/>
    </reaction>
</comment>
<feature type="binding site" evidence="18">
    <location>
        <position position="162"/>
    </location>
    <ligand>
        <name>K(+)</name>
        <dbReference type="ChEBI" id="CHEBI:29103"/>
    </ligand>
</feature>
<evidence type="ECO:0000259" key="21">
    <source>
        <dbReference type="PROSITE" id="PS51385"/>
    </source>
</evidence>
<keyword evidence="12 17" id="KW-0456">Lyase</keyword>
<dbReference type="GO" id="GO:0016301">
    <property type="term" value="F:kinase activity"/>
    <property type="evidence" value="ECO:0007669"/>
    <property type="project" value="UniProtKB-KW"/>
</dbReference>
<dbReference type="NCBIfam" id="TIGR00196">
    <property type="entry name" value="yjeF_cterm"/>
    <property type="match status" value="1"/>
</dbReference>
<dbReference type="KEGG" id="cpf:CPF_0288"/>
<comment type="function">
    <text evidence="14 19">Bifunctional enzyme that catalyzes the epimerization of the S- and R-forms of NAD(P)HX and the dehydration of the S-form of NAD(P)HX at the expense of ADP, which is converted to AMP. This allows the repair of both epimers of NAD(P)HX, a damaged form of NAD(P)H that is a result of enzymatic or heat-dependent hydration.</text>
</comment>
<evidence type="ECO:0000256" key="15">
    <source>
        <dbReference type="ARBA" id="ARBA00048238"/>
    </source>
</evidence>
<evidence type="ECO:0000256" key="13">
    <source>
        <dbReference type="ARBA" id="ARBA00023268"/>
    </source>
</evidence>
<comment type="subunit">
    <text evidence="17">Homotetramer.</text>
</comment>
<dbReference type="InterPro" id="IPR017953">
    <property type="entry name" value="Carbohydrate_kinase_pred_CS"/>
</dbReference>
<comment type="catalytic activity">
    <reaction evidence="2 18 19">
        <text>(6R)-NADPHX = (6S)-NADPHX</text>
        <dbReference type="Rhea" id="RHEA:32227"/>
        <dbReference type="ChEBI" id="CHEBI:64076"/>
        <dbReference type="ChEBI" id="CHEBI:64077"/>
        <dbReference type="EC" id="5.1.99.6"/>
    </reaction>
</comment>
<dbReference type="EC" id="5.1.99.6" evidence="19"/>
<feature type="domain" description="YjeF N-terminal" evidence="21">
    <location>
        <begin position="9"/>
        <end position="216"/>
    </location>
</feature>
<dbReference type="InterPro" id="IPR030677">
    <property type="entry name" value="Nnr"/>
</dbReference>
<dbReference type="InterPro" id="IPR029056">
    <property type="entry name" value="Ribokinase-like"/>
</dbReference>
<evidence type="ECO:0000256" key="4">
    <source>
        <dbReference type="ARBA" id="ARBA00009524"/>
    </source>
</evidence>
<keyword evidence="5 18" id="KW-0479">Metal-binding</keyword>
<feature type="binding site" evidence="18">
    <location>
        <begin position="54"/>
        <end position="58"/>
    </location>
    <ligand>
        <name>(6S)-NADPHX</name>
        <dbReference type="ChEBI" id="CHEBI:64076"/>
    </ligand>
</feature>
<keyword evidence="23" id="KW-1185">Reference proteome</keyword>
<comment type="similarity">
    <text evidence="17">Belongs to the NnrD/CARKD family.</text>
</comment>
<dbReference type="SUPFAM" id="SSF64153">
    <property type="entry name" value="YjeF N-terminal domain-like"/>
    <property type="match status" value="1"/>
</dbReference>